<evidence type="ECO:0000313" key="2">
    <source>
        <dbReference type="Proteomes" id="UP000735302"/>
    </source>
</evidence>
<keyword evidence="2" id="KW-1185">Reference proteome</keyword>
<accession>A0AAV4BX20</accession>
<dbReference type="PANTHER" id="PTHR33844">
    <property type="entry name" value="SULFOTRANSFER_1 DOMAIN-CONTAINING PROTEIN"/>
    <property type="match status" value="1"/>
</dbReference>
<name>A0AAV4BX20_9GAST</name>
<reference evidence="1 2" key="1">
    <citation type="journal article" date="2021" name="Elife">
        <title>Chloroplast acquisition without the gene transfer in kleptoplastic sea slugs, Plakobranchus ocellatus.</title>
        <authorList>
            <person name="Maeda T."/>
            <person name="Takahashi S."/>
            <person name="Yoshida T."/>
            <person name="Shimamura S."/>
            <person name="Takaki Y."/>
            <person name="Nagai Y."/>
            <person name="Toyoda A."/>
            <person name="Suzuki Y."/>
            <person name="Arimoto A."/>
            <person name="Ishii H."/>
            <person name="Satoh N."/>
            <person name="Nishiyama T."/>
            <person name="Hasebe M."/>
            <person name="Maruyama T."/>
            <person name="Minagawa J."/>
            <person name="Obokata J."/>
            <person name="Shigenobu S."/>
        </authorList>
    </citation>
    <scope>NUCLEOTIDE SEQUENCE [LARGE SCALE GENOMIC DNA]</scope>
</reference>
<dbReference type="Gene3D" id="3.40.50.300">
    <property type="entry name" value="P-loop containing nucleotide triphosphate hydrolases"/>
    <property type="match status" value="1"/>
</dbReference>
<dbReference type="EMBL" id="BLXT01005549">
    <property type="protein sequence ID" value="GFO23885.1"/>
    <property type="molecule type" value="Genomic_DNA"/>
</dbReference>
<dbReference type="Proteomes" id="UP000735302">
    <property type="component" value="Unassembled WGS sequence"/>
</dbReference>
<dbReference type="SUPFAM" id="SSF52540">
    <property type="entry name" value="P-loop containing nucleoside triphosphate hydrolases"/>
    <property type="match status" value="1"/>
</dbReference>
<organism evidence="1 2">
    <name type="scientific">Plakobranchus ocellatus</name>
    <dbReference type="NCBI Taxonomy" id="259542"/>
    <lineage>
        <taxon>Eukaryota</taxon>
        <taxon>Metazoa</taxon>
        <taxon>Spiralia</taxon>
        <taxon>Lophotrochozoa</taxon>
        <taxon>Mollusca</taxon>
        <taxon>Gastropoda</taxon>
        <taxon>Heterobranchia</taxon>
        <taxon>Euthyneura</taxon>
        <taxon>Panpulmonata</taxon>
        <taxon>Sacoglossa</taxon>
        <taxon>Placobranchoidea</taxon>
        <taxon>Plakobranchidae</taxon>
        <taxon>Plakobranchus</taxon>
    </lineage>
</organism>
<dbReference type="InterPro" id="IPR027417">
    <property type="entry name" value="P-loop_NTPase"/>
</dbReference>
<evidence type="ECO:0000313" key="1">
    <source>
        <dbReference type="EMBL" id="GFO23885.1"/>
    </source>
</evidence>
<protein>
    <recommendedName>
        <fullName evidence="3">Sulfotransferase domain-containing protein</fullName>
    </recommendedName>
</protein>
<evidence type="ECO:0008006" key="3">
    <source>
        <dbReference type="Google" id="ProtNLM"/>
    </source>
</evidence>
<comment type="caution">
    <text evidence="1">The sequence shown here is derived from an EMBL/GenBank/DDBJ whole genome shotgun (WGS) entry which is preliminary data.</text>
</comment>
<proteinExistence type="predicted"/>
<gene>
    <name evidence="1" type="ORF">PoB_005039000</name>
</gene>
<dbReference type="AlphaFoldDB" id="A0AAV4BX20"/>
<dbReference type="PANTHER" id="PTHR33844:SF1">
    <property type="entry name" value="SULFOTRANSFERASE DOMAIN-CONTAINING PROTEIN"/>
    <property type="match status" value="1"/>
</dbReference>
<sequence>MLSNILNNYSPTWHSFSRIQYIWSSQDSRNMGSRVEPNNYLEQFSKAVNMVRDKVKQIFIFVLFRILRRLILTLQKFTWAVSGVERIRRDAARGLQFKQSAHVQEIFWKRKFLDHSVADPSNFITTHKGFRPPSCIFKPNVSLYCMTRKEAIFVETKECESVYRSKHSWFLYQNQYHHAVNVITMPLASFHKIASDVGNPRVPVTWMGCTMRSGSTLISQMMHRIPGMLVLPEPDALTTLAFLYKNKKIQANEYQQLLASCVRLLCKPDDRYSAVFVKSRPCVTSLMEDIIKAFPRFRYLFMYRNSSKSVMSSLSVLHQDKAPMAMCFIMDNNILSTILPFVRSYFYYINVFLNDKSLSGINHKKLSTTGILTAAWAASVAQIAEIRYRGYNVGSILYEDFMNNPRRSLSVLLNILDIRSEHLAPASEALKVDFNKSVSHEYFMDSRRVMSIEHRLEADNILKAYGLSKLGERYEISGLLKLE</sequence>